<evidence type="ECO:0000259" key="2">
    <source>
        <dbReference type="Pfam" id="PF08714"/>
    </source>
</evidence>
<dbReference type="RefSeq" id="WP_285486597.1">
    <property type="nucleotide sequence ID" value="NZ_BSTI01000004.1"/>
</dbReference>
<protein>
    <submittedName>
        <fullName evidence="3">Aldehyde-activating protein</fullName>
    </submittedName>
</protein>
<sequence>MTFAATVLVGEAFVGEGADAAHTNVVLGRRDGPVATAWATALASPSAGHVPFVTVVRPSVPVQPPTLFVPKAAAESELHSRATWGAAQAGLALGVTDAIEAGLIPREAVSDLLIIAAIWVNPAVTDLDRAFANQRVAAFRAVRAAVAGAPAIDDVLGAAREGAANPFYTPSDEVLAQSSAEVRAQ</sequence>
<evidence type="ECO:0000313" key="3">
    <source>
        <dbReference type="EMBL" id="GLY65368.1"/>
    </source>
</evidence>
<organism evidence="3 4">
    <name type="scientific">Amycolatopsis taiwanensis</name>
    <dbReference type="NCBI Taxonomy" id="342230"/>
    <lineage>
        <taxon>Bacteria</taxon>
        <taxon>Bacillati</taxon>
        <taxon>Actinomycetota</taxon>
        <taxon>Actinomycetes</taxon>
        <taxon>Pseudonocardiales</taxon>
        <taxon>Pseudonocardiaceae</taxon>
        <taxon>Amycolatopsis</taxon>
    </lineage>
</organism>
<dbReference type="InterPro" id="IPR037075">
    <property type="entry name" value="HCHO-activating_enzyme_sf"/>
</dbReference>
<dbReference type="EMBL" id="BSTI01000004">
    <property type="protein sequence ID" value="GLY65368.1"/>
    <property type="molecule type" value="Genomic_DNA"/>
</dbReference>
<dbReference type="InterPro" id="IPR020568">
    <property type="entry name" value="Ribosomal_Su5_D2-typ_SF"/>
</dbReference>
<keyword evidence="1" id="KW-0456">Lyase</keyword>
<dbReference type="SUPFAM" id="SSF54211">
    <property type="entry name" value="Ribosomal protein S5 domain 2-like"/>
    <property type="match status" value="1"/>
</dbReference>
<dbReference type="NCBIfam" id="TIGR03126">
    <property type="entry name" value="one_C_fae"/>
    <property type="match status" value="1"/>
</dbReference>
<dbReference type="GO" id="GO:0016840">
    <property type="term" value="F:carbon-nitrogen lyase activity"/>
    <property type="evidence" value="ECO:0007669"/>
    <property type="project" value="InterPro"/>
</dbReference>
<keyword evidence="4" id="KW-1185">Reference proteome</keyword>
<feature type="domain" description="Formaldehyde-activating enzyme" evidence="2">
    <location>
        <begin position="9"/>
        <end position="161"/>
    </location>
</feature>
<dbReference type="GO" id="GO:0016051">
    <property type="term" value="P:carbohydrate biosynthetic process"/>
    <property type="evidence" value="ECO:0007669"/>
    <property type="project" value="InterPro"/>
</dbReference>
<dbReference type="Proteomes" id="UP001165136">
    <property type="component" value="Unassembled WGS sequence"/>
</dbReference>
<proteinExistence type="predicted"/>
<dbReference type="InterPro" id="IPR014826">
    <property type="entry name" value="HCHO-activating_enzyme"/>
</dbReference>
<name>A0A9W6QZB7_9PSEU</name>
<comment type="caution">
    <text evidence="3">The sequence shown here is derived from an EMBL/GenBank/DDBJ whole genome shotgun (WGS) entry which is preliminary data.</text>
</comment>
<accession>A0A9W6QZB7</accession>
<dbReference type="Pfam" id="PF08714">
    <property type="entry name" value="Fae"/>
    <property type="match status" value="1"/>
</dbReference>
<dbReference type="Gene3D" id="3.30.230.60">
    <property type="entry name" value="Formaldehyde-activating enzyme"/>
    <property type="match status" value="1"/>
</dbReference>
<dbReference type="AlphaFoldDB" id="A0A9W6QZB7"/>
<evidence type="ECO:0000256" key="1">
    <source>
        <dbReference type="ARBA" id="ARBA00023239"/>
    </source>
</evidence>
<reference evidence="3" key="1">
    <citation type="submission" date="2023-03" db="EMBL/GenBank/DDBJ databases">
        <title>Amycolatopsis taiwanensis NBRC 103393.</title>
        <authorList>
            <person name="Ichikawa N."/>
            <person name="Sato H."/>
            <person name="Tonouchi N."/>
        </authorList>
    </citation>
    <scope>NUCLEOTIDE SEQUENCE</scope>
    <source>
        <strain evidence="3">NBRC 103393</strain>
    </source>
</reference>
<gene>
    <name evidence="3" type="ORF">Atai01_19870</name>
</gene>
<evidence type="ECO:0000313" key="4">
    <source>
        <dbReference type="Proteomes" id="UP001165136"/>
    </source>
</evidence>